<evidence type="ECO:0000256" key="1">
    <source>
        <dbReference type="SAM" id="MobiDB-lite"/>
    </source>
</evidence>
<proteinExistence type="predicted"/>
<protein>
    <submittedName>
        <fullName evidence="3">Uncharacterized protein</fullName>
    </submittedName>
</protein>
<sequence>MTTLTASSTQYPKLNPGGKKNRRRSLFILQLKVHLLASCSHFHILTAFFRWFQGDL</sequence>
<keyword evidence="2" id="KW-0812">Transmembrane</keyword>
<feature type="compositionally biased region" description="Polar residues" evidence="1">
    <location>
        <begin position="1"/>
        <end position="12"/>
    </location>
</feature>
<dbReference type="AlphaFoldDB" id="A0A0A9DR08"/>
<evidence type="ECO:0000313" key="3">
    <source>
        <dbReference type="EMBL" id="JAD90241.1"/>
    </source>
</evidence>
<dbReference type="EMBL" id="GBRH01207654">
    <property type="protein sequence ID" value="JAD90241.1"/>
    <property type="molecule type" value="Transcribed_RNA"/>
</dbReference>
<accession>A0A0A9DR08</accession>
<feature type="transmembrane region" description="Helical" evidence="2">
    <location>
        <begin position="29"/>
        <end position="52"/>
    </location>
</feature>
<keyword evidence="2" id="KW-1133">Transmembrane helix</keyword>
<evidence type="ECO:0000256" key="2">
    <source>
        <dbReference type="SAM" id="Phobius"/>
    </source>
</evidence>
<feature type="region of interest" description="Disordered" evidence="1">
    <location>
        <begin position="1"/>
        <end position="20"/>
    </location>
</feature>
<name>A0A0A9DR08_ARUDO</name>
<reference evidence="3" key="2">
    <citation type="journal article" date="2015" name="Data Brief">
        <title>Shoot transcriptome of the giant reed, Arundo donax.</title>
        <authorList>
            <person name="Barrero R.A."/>
            <person name="Guerrero F.D."/>
            <person name="Moolhuijzen P."/>
            <person name="Goolsby J.A."/>
            <person name="Tidwell J."/>
            <person name="Bellgard S.E."/>
            <person name="Bellgard M.I."/>
        </authorList>
    </citation>
    <scope>NUCLEOTIDE SEQUENCE</scope>
    <source>
        <tissue evidence="3">Shoot tissue taken approximately 20 cm above the soil surface</tissue>
    </source>
</reference>
<organism evidence="3">
    <name type="scientific">Arundo donax</name>
    <name type="common">Giant reed</name>
    <name type="synonym">Donax arundinaceus</name>
    <dbReference type="NCBI Taxonomy" id="35708"/>
    <lineage>
        <taxon>Eukaryota</taxon>
        <taxon>Viridiplantae</taxon>
        <taxon>Streptophyta</taxon>
        <taxon>Embryophyta</taxon>
        <taxon>Tracheophyta</taxon>
        <taxon>Spermatophyta</taxon>
        <taxon>Magnoliopsida</taxon>
        <taxon>Liliopsida</taxon>
        <taxon>Poales</taxon>
        <taxon>Poaceae</taxon>
        <taxon>PACMAD clade</taxon>
        <taxon>Arundinoideae</taxon>
        <taxon>Arundineae</taxon>
        <taxon>Arundo</taxon>
    </lineage>
</organism>
<reference evidence="3" key="1">
    <citation type="submission" date="2014-09" db="EMBL/GenBank/DDBJ databases">
        <authorList>
            <person name="Magalhaes I.L.F."/>
            <person name="Oliveira U."/>
            <person name="Santos F.R."/>
            <person name="Vidigal T.H.D.A."/>
            <person name="Brescovit A.D."/>
            <person name="Santos A.J."/>
        </authorList>
    </citation>
    <scope>NUCLEOTIDE SEQUENCE</scope>
    <source>
        <tissue evidence="3">Shoot tissue taken approximately 20 cm above the soil surface</tissue>
    </source>
</reference>
<keyword evidence="2" id="KW-0472">Membrane</keyword>